<dbReference type="Gene3D" id="3.20.20.150">
    <property type="entry name" value="Divalent-metal-dependent TIM barrel enzymes"/>
    <property type="match status" value="1"/>
</dbReference>
<dbReference type="InterPro" id="IPR050312">
    <property type="entry name" value="IolE/XylAMocC-like"/>
</dbReference>
<feature type="domain" description="Xylose isomerase-like TIM barrel" evidence="1">
    <location>
        <begin position="26"/>
        <end position="261"/>
    </location>
</feature>
<gene>
    <name evidence="2" type="ORF">LY28_03072</name>
</gene>
<organism evidence="2 3">
    <name type="scientific">Ruminiclostridium sufflavum DSM 19573</name>
    <dbReference type="NCBI Taxonomy" id="1121337"/>
    <lineage>
        <taxon>Bacteria</taxon>
        <taxon>Bacillati</taxon>
        <taxon>Bacillota</taxon>
        <taxon>Clostridia</taxon>
        <taxon>Eubacteriales</taxon>
        <taxon>Oscillospiraceae</taxon>
        <taxon>Ruminiclostridium</taxon>
    </lineage>
</organism>
<dbReference type="Proteomes" id="UP000248132">
    <property type="component" value="Unassembled WGS sequence"/>
</dbReference>
<protein>
    <submittedName>
        <fullName evidence="2">Protein FrlC</fullName>
    </submittedName>
</protein>
<dbReference type="PANTHER" id="PTHR12110:SF21">
    <property type="entry name" value="XYLOSE ISOMERASE-LIKE TIM BARREL DOMAIN-CONTAINING PROTEIN"/>
    <property type="match status" value="1"/>
</dbReference>
<dbReference type="RefSeq" id="WP_165835599.1">
    <property type="nucleotide sequence ID" value="NZ_QKMR01000021.1"/>
</dbReference>
<dbReference type="InterPro" id="IPR036237">
    <property type="entry name" value="Xyl_isomerase-like_sf"/>
</dbReference>
<keyword evidence="3" id="KW-1185">Reference proteome</keyword>
<dbReference type="InterPro" id="IPR013022">
    <property type="entry name" value="Xyl_isomerase-like_TIM-brl"/>
</dbReference>
<comment type="caution">
    <text evidence="2">The sequence shown here is derived from an EMBL/GenBank/DDBJ whole genome shotgun (WGS) entry which is preliminary data.</text>
</comment>
<dbReference type="EMBL" id="QKMR01000021">
    <property type="protein sequence ID" value="PYG85918.1"/>
    <property type="molecule type" value="Genomic_DNA"/>
</dbReference>
<evidence type="ECO:0000313" key="2">
    <source>
        <dbReference type="EMBL" id="PYG85918.1"/>
    </source>
</evidence>
<evidence type="ECO:0000259" key="1">
    <source>
        <dbReference type="Pfam" id="PF01261"/>
    </source>
</evidence>
<evidence type="ECO:0000313" key="3">
    <source>
        <dbReference type="Proteomes" id="UP000248132"/>
    </source>
</evidence>
<proteinExistence type="predicted"/>
<sequence>MAFLRREQVAAMGIHYIYYPLEYMLDAQRDAGFKTVEIWAASPHYLMDYKSCQEPAELKKKVEDRGMKIGSFCPECATYQYLMCGAGFPGFRERSMDYFKLGIECTARLGAEIMLTNCIGGTWDEEYEAVYERAVNNLRELARTAGDNGVTIAIETVRPEESRVIITLPELKRLLKDVGSPNVKAGLDTIAMGVANETLVQWFEELGSDIVHMHFVDGRPYGHLIWGDGLFSLDRFIETLNRYGYQGYLTQEITDGRYFDKPAEADKLNFKAFEAYFTDGKGAV</sequence>
<dbReference type="AlphaFoldDB" id="A0A318XJK3"/>
<accession>A0A318XJK3</accession>
<reference evidence="2 3" key="1">
    <citation type="submission" date="2018-06" db="EMBL/GenBank/DDBJ databases">
        <title>Genomic Encyclopedia of Type Strains, Phase I: the one thousand microbial genomes (KMG-I) project.</title>
        <authorList>
            <person name="Kyrpides N."/>
        </authorList>
    </citation>
    <scope>NUCLEOTIDE SEQUENCE [LARGE SCALE GENOMIC DNA]</scope>
    <source>
        <strain evidence="2 3">DSM 19573</strain>
    </source>
</reference>
<name>A0A318XJK3_9FIRM</name>
<dbReference type="PANTHER" id="PTHR12110">
    <property type="entry name" value="HYDROXYPYRUVATE ISOMERASE"/>
    <property type="match status" value="1"/>
</dbReference>
<dbReference type="Pfam" id="PF01261">
    <property type="entry name" value="AP_endonuc_2"/>
    <property type="match status" value="1"/>
</dbReference>
<dbReference type="SUPFAM" id="SSF51658">
    <property type="entry name" value="Xylose isomerase-like"/>
    <property type="match status" value="1"/>
</dbReference>